<keyword evidence="9 14" id="KW-0675">Receptor</keyword>
<evidence type="ECO:0000256" key="11">
    <source>
        <dbReference type="SAM" id="MobiDB-lite"/>
    </source>
</evidence>
<dbReference type="Proteomes" id="UP000478052">
    <property type="component" value="Unassembled WGS sequence"/>
</dbReference>
<dbReference type="PROSITE" id="PS50262">
    <property type="entry name" value="G_PROTEIN_RECEP_F1_2"/>
    <property type="match status" value="1"/>
</dbReference>
<evidence type="ECO:0000256" key="2">
    <source>
        <dbReference type="ARBA" id="ARBA00010663"/>
    </source>
</evidence>
<evidence type="ECO:0000256" key="1">
    <source>
        <dbReference type="ARBA" id="ARBA00004651"/>
    </source>
</evidence>
<evidence type="ECO:0000256" key="9">
    <source>
        <dbReference type="ARBA" id="ARBA00023170"/>
    </source>
</evidence>
<keyword evidence="5 12" id="KW-1133">Transmembrane helix</keyword>
<evidence type="ECO:0000256" key="7">
    <source>
        <dbReference type="ARBA" id="ARBA00023136"/>
    </source>
</evidence>
<dbReference type="GO" id="GO:0043410">
    <property type="term" value="P:positive regulation of MAPK cascade"/>
    <property type="evidence" value="ECO:0007669"/>
    <property type="project" value="TreeGrafter"/>
</dbReference>
<evidence type="ECO:0000256" key="3">
    <source>
        <dbReference type="ARBA" id="ARBA00022475"/>
    </source>
</evidence>
<dbReference type="PANTHER" id="PTHR24248:SF199">
    <property type="entry name" value="IP13425P-RELATED"/>
    <property type="match status" value="1"/>
</dbReference>
<keyword evidence="8" id="KW-1015">Disulfide bond</keyword>
<evidence type="ECO:0000313" key="15">
    <source>
        <dbReference type="Proteomes" id="UP000478052"/>
    </source>
</evidence>
<evidence type="ECO:0000259" key="13">
    <source>
        <dbReference type="PROSITE" id="PS50262"/>
    </source>
</evidence>
<evidence type="ECO:0000256" key="8">
    <source>
        <dbReference type="ARBA" id="ARBA00023157"/>
    </source>
</evidence>
<evidence type="ECO:0000313" key="14">
    <source>
        <dbReference type="EMBL" id="KAF0756736.1"/>
    </source>
</evidence>
<dbReference type="EMBL" id="VUJU01003772">
    <property type="protein sequence ID" value="KAF0756736.1"/>
    <property type="molecule type" value="Genomic_DNA"/>
</dbReference>
<dbReference type="PANTHER" id="PTHR24248">
    <property type="entry name" value="ADRENERGIC RECEPTOR-RELATED G-PROTEIN COUPLED RECEPTOR"/>
    <property type="match status" value="1"/>
</dbReference>
<dbReference type="OrthoDB" id="5951059at2759"/>
<comment type="subcellular location">
    <subcellularLocation>
        <location evidence="1">Cell membrane</location>
        <topology evidence="1">Multi-pass membrane protein</topology>
    </subcellularLocation>
</comment>
<feature type="domain" description="G-protein coupled receptors family 1 profile" evidence="13">
    <location>
        <begin position="1"/>
        <end position="130"/>
    </location>
</feature>
<dbReference type="InterPro" id="IPR000276">
    <property type="entry name" value="GPCR_Rhodpsn"/>
</dbReference>
<evidence type="ECO:0000256" key="5">
    <source>
        <dbReference type="ARBA" id="ARBA00022989"/>
    </source>
</evidence>
<feature type="region of interest" description="Disordered" evidence="11">
    <location>
        <begin position="200"/>
        <end position="230"/>
    </location>
</feature>
<keyword evidence="15" id="KW-1185">Reference proteome</keyword>
<organism evidence="14 15">
    <name type="scientific">Aphis craccivora</name>
    <name type="common">Cowpea aphid</name>
    <dbReference type="NCBI Taxonomy" id="307492"/>
    <lineage>
        <taxon>Eukaryota</taxon>
        <taxon>Metazoa</taxon>
        <taxon>Ecdysozoa</taxon>
        <taxon>Arthropoda</taxon>
        <taxon>Hexapoda</taxon>
        <taxon>Insecta</taxon>
        <taxon>Pterygota</taxon>
        <taxon>Neoptera</taxon>
        <taxon>Paraneoptera</taxon>
        <taxon>Hemiptera</taxon>
        <taxon>Sternorrhyncha</taxon>
        <taxon>Aphidomorpha</taxon>
        <taxon>Aphidoidea</taxon>
        <taxon>Aphididae</taxon>
        <taxon>Aphidini</taxon>
        <taxon>Aphis</taxon>
        <taxon>Aphis</taxon>
    </lineage>
</organism>
<keyword evidence="10" id="KW-0807">Transducer</keyword>
<keyword evidence="3" id="KW-1003">Cell membrane</keyword>
<protein>
    <submittedName>
        <fullName evidence="14">5-hydroxytryptamine receptor 1-like</fullName>
    </submittedName>
</protein>
<keyword evidence="4 12" id="KW-0812">Transmembrane</keyword>
<evidence type="ECO:0000256" key="12">
    <source>
        <dbReference type="SAM" id="Phobius"/>
    </source>
</evidence>
<dbReference type="PRINTS" id="PR00237">
    <property type="entry name" value="GPCRRHODOPSN"/>
</dbReference>
<evidence type="ECO:0000256" key="6">
    <source>
        <dbReference type="ARBA" id="ARBA00023040"/>
    </source>
</evidence>
<proteinExistence type="inferred from homology"/>
<comment type="caution">
    <text evidence="14">The sequence shown here is derived from an EMBL/GenBank/DDBJ whole genome shotgun (WGS) entry which is preliminary data.</text>
</comment>
<dbReference type="AlphaFoldDB" id="A0A6G0YJ92"/>
<dbReference type="GO" id="GO:0071880">
    <property type="term" value="P:adenylate cyclase-activating adrenergic receptor signaling pathway"/>
    <property type="evidence" value="ECO:0007669"/>
    <property type="project" value="TreeGrafter"/>
</dbReference>
<dbReference type="Pfam" id="PF00001">
    <property type="entry name" value="7tm_1"/>
    <property type="match status" value="1"/>
</dbReference>
<feature type="transmembrane region" description="Helical" evidence="12">
    <location>
        <begin position="77"/>
        <end position="101"/>
    </location>
</feature>
<evidence type="ECO:0000256" key="10">
    <source>
        <dbReference type="ARBA" id="ARBA00023224"/>
    </source>
</evidence>
<dbReference type="Gene3D" id="1.20.1070.10">
    <property type="entry name" value="Rhodopsin 7-helix transmembrane proteins"/>
    <property type="match status" value="1"/>
</dbReference>
<dbReference type="InterPro" id="IPR017452">
    <property type="entry name" value="GPCR_Rhodpsn_7TM"/>
</dbReference>
<dbReference type="GO" id="GO:0004993">
    <property type="term" value="F:G protein-coupled serotonin receptor activity"/>
    <property type="evidence" value="ECO:0007669"/>
    <property type="project" value="UniProtKB-ARBA"/>
</dbReference>
<name>A0A6G0YJ92_APHCR</name>
<dbReference type="SUPFAM" id="SSF81321">
    <property type="entry name" value="Family A G protein-coupled receptor-like"/>
    <property type="match status" value="1"/>
</dbReference>
<feature type="compositionally biased region" description="Polar residues" evidence="11">
    <location>
        <begin position="217"/>
        <end position="230"/>
    </location>
</feature>
<comment type="similarity">
    <text evidence="2">Belongs to the G-protein coupled receptor 1 family.</text>
</comment>
<dbReference type="GO" id="GO:0005886">
    <property type="term" value="C:plasma membrane"/>
    <property type="evidence" value="ECO:0007669"/>
    <property type="project" value="UniProtKB-SubCell"/>
</dbReference>
<keyword evidence="6" id="KW-0297">G-protein coupled receptor</keyword>
<evidence type="ECO:0000256" key="4">
    <source>
        <dbReference type="ARBA" id="ARBA00022692"/>
    </source>
</evidence>
<sequence length="230" mass="25544">MQCSGTIGSGARGGDGCRCCSMVRRSVGEYQCPVLMMVPSNGHNAGRPAAAATKKPESGGKKLRFQLAKERKASTTLGIIMSAFTVCWLPFFVLALVRPFLSDPSSIPSSLSSLFLWLGYANSLLNPELSVYNIKQTLNSFQDVIYATLNRDFRRPFQQILYFKCGSLNHMMREEFYHSQYGDPEPQHSTHYCVIPGEPNIVPHHPSPTKPDDTRTTDSNQQTLASESFL</sequence>
<accession>A0A6G0YJ92</accession>
<keyword evidence="7 12" id="KW-0472">Membrane</keyword>
<gene>
    <name evidence="14" type="ORF">FWK35_00036592</name>
</gene>
<reference evidence="14 15" key="1">
    <citation type="submission" date="2019-08" db="EMBL/GenBank/DDBJ databases">
        <title>Whole genome of Aphis craccivora.</title>
        <authorList>
            <person name="Voronova N.V."/>
            <person name="Shulinski R.S."/>
            <person name="Bandarenka Y.V."/>
            <person name="Zhorov D.G."/>
            <person name="Warner D."/>
        </authorList>
    </citation>
    <scope>NUCLEOTIDE SEQUENCE [LARGE SCALE GENOMIC DNA]</scope>
    <source>
        <strain evidence="14">180601</strain>
        <tissue evidence="14">Whole Body</tissue>
    </source>
</reference>